<keyword evidence="4" id="KW-1185">Reference proteome</keyword>
<name>A0A448YL50_BRENA</name>
<dbReference type="Pfam" id="PF12937">
    <property type="entry name" value="F-box-like"/>
    <property type="match status" value="1"/>
</dbReference>
<gene>
    <name evidence="3" type="ORF">BRENAR_LOCUS2395</name>
</gene>
<evidence type="ECO:0000313" key="4">
    <source>
        <dbReference type="Proteomes" id="UP000290900"/>
    </source>
</evidence>
<sequence>MSDSLFAVSCADEPMDDLDQVSEIEPQPVYDYERYLPPYRSLINPDQGYDYRSHQYFDTERKNEFSFLTKYRSLLITPLNNTKQMILDAASDSFSIKSFRSRKSLNQSKLSVLDLPDEIILKIFSFLRSDLVSLVCVLYVNRRFNDVAKPVLYEDPYITTTFRLSQFVQTININKQLALMVKKLDLSRIQIGVELKEDELDQFATNIVFGSCGGQYDDLLMANGDRRILAGWRDFKYRFNPLYSGVGHRPPSSTSFVPPHEIPDQFTRNHIYSPSASKNGRTSQRSLWSLTTLSPQSSFAASSSDSINSLFSIYNDPSQENQFGPRRRNSTPSTSSENTDWDSDSENDEPARRGSYPAVTGTDNSAYYRSGREVLIQQPGFFNSLRLFLWSKVLHVSGTHSRKGNEMVVYRRRQYRGRQQGPHFSGTRRSLCLKRRLCLGPCTDISRPFSTTHPQQSQFLKQYCFARDIPIGYILHILEECENLQSIDLSGIAWSVDFQLEDYEYFDWEISRGKVKGMRGTVPSTFEYRSMLLTDNSESDRRREELSHYQVNKSIYWSDTVREIDFQDPELRSLTIASIWPYMMKLKHLEVLKLCNSVWLDKRTLRSLVMKSQSRRNLKIVDCTNSGLARNSSWATCRTAKEWRQFFRQPEPDSTEI</sequence>
<dbReference type="AlphaFoldDB" id="A0A448YL50"/>
<evidence type="ECO:0000259" key="2">
    <source>
        <dbReference type="PROSITE" id="PS50181"/>
    </source>
</evidence>
<dbReference type="Gene3D" id="1.20.1280.50">
    <property type="match status" value="1"/>
</dbReference>
<reference evidence="3 4" key="1">
    <citation type="submission" date="2018-12" db="EMBL/GenBank/DDBJ databases">
        <authorList>
            <person name="Tiukova I."/>
            <person name="Dainat J."/>
        </authorList>
    </citation>
    <scope>NUCLEOTIDE SEQUENCE [LARGE SCALE GENOMIC DNA]</scope>
</reference>
<organism evidence="3 4">
    <name type="scientific">Brettanomyces naardenensis</name>
    <name type="common">Yeast</name>
    <dbReference type="NCBI Taxonomy" id="13370"/>
    <lineage>
        <taxon>Eukaryota</taxon>
        <taxon>Fungi</taxon>
        <taxon>Dikarya</taxon>
        <taxon>Ascomycota</taxon>
        <taxon>Saccharomycotina</taxon>
        <taxon>Pichiomycetes</taxon>
        <taxon>Pichiales</taxon>
        <taxon>Pichiaceae</taxon>
        <taxon>Brettanomyces</taxon>
    </lineage>
</organism>
<dbReference type="InterPro" id="IPR036047">
    <property type="entry name" value="F-box-like_dom_sf"/>
</dbReference>
<feature type="region of interest" description="Disordered" evidence="1">
    <location>
        <begin position="317"/>
        <end position="363"/>
    </location>
</feature>
<evidence type="ECO:0000313" key="3">
    <source>
        <dbReference type="EMBL" id="VEU21662.1"/>
    </source>
</evidence>
<protein>
    <submittedName>
        <fullName evidence="3">DEKNAAC102294</fullName>
    </submittedName>
</protein>
<feature type="compositionally biased region" description="Acidic residues" evidence="1">
    <location>
        <begin position="339"/>
        <end position="348"/>
    </location>
</feature>
<evidence type="ECO:0000256" key="1">
    <source>
        <dbReference type="SAM" id="MobiDB-lite"/>
    </source>
</evidence>
<dbReference type="SUPFAM" id="SSF81383">
    <property type="entry name" value="F-box domain"/>
    <property type="match status" value="1"/>
</dbReference>
<dbReference type="InParanoid" id="A0A448YL50"/>
<dbReference type="PROSITE" id="PS50181">
    <property type="entry name" value="FBOX"/>
    <property type="match status" value="1"/>
</dbReference>
<dbReference type="InterPro" id="IPR001810">
    <property type="entry name" value="F-box_dom"/>
</dbReference>
<dbReference type="OrthoDB" id="5351126at2759"/>
<proteinExistence type="predicted"/>
<dbReference type="SUPFAM" id="SSF52047">
    <property type="entry name" value="RNI-like"/>
    <property type="match status" value="1"/>
</dbReference>
<dbReference type="Proteomes" id="UP000290900">
    <property type="component" value="Unassembled WGS sequence"/>
</dbReference>
<dbReference type="STRING" id="13370.A0A448YL50"/>
<accession>A0A448YL50</accession>
<feature type="domain" description="F-box" evidence="2">
    <location>
        <begin position="109"/>
        <end position="160"/>
    </location>
</feature>
<dbReference type="EMBL" id="CAACVR010000012">
    <property type="protein sequence ID" value="VEU21662.1"/>
    <property type="molecule type" value="Genomic_DNA"/>
</dbReference>